<proteinExistence type="predicted"/>
<dbReference type="Pfam" id="PF08808">
    <property type="entry name" value="RES"/>
    <property type="match status" value="1"/>
</dbReference>
<dbReference type="InterPro" id="IPR014914">
    <property type="entry name" value="RES_dom"/>
</dbReference>
<dbReference type="InParanoid" id="Q02CL3"/>
<name>Q02CL3_SOLUE</name>
<accession>Q02CL3</accession>
<dbReference type="HOGENOM" id="CLU_115405_1_0_0"/>
<dbReference type="eggNOG" id="ENOG50330D9">
    <property type="taxonomic scope" value="Bacteria"/>
</dbReference>
<feature type="domain" description="RES" evidence="1">
    <location>
        <begin position="13"/>
        <end position="150"/>
    </location>
</feature>
<protein>
    <recommendedName>
        <fullName evidence="1">RES domain-containing protein</fullName>
    </recommendedName>
</protein>
<reference evidence="2" key="1">
    <citation type="submission" date="2006-10" db="EMBL/GenBank/DDBJ databases">
        <title>Complete sequence of Solibacter usitatus Ellin6076.</title>
        <authorList>
            <consortium name="US DOE Joint Genome Institute"/>
            <person name="Copeland A."/>
            <person name="Lucas S."/>
            <person name="Lapidus A."/>
            <person name="Barry K."/>
            <person name="Detter J.C."/>
            <person name="Glavina del Rio T."/>
            <person name="Hammon N."/>
            <person name="Israni S."/>
            <person name="Dalin E."/>
            <person name="Tice H."/>
            <person name="Pitluck S."/>
            <person name="Thompson L.S."/>
            <person name="Brettin T."/>
            <person name="Bruce D."/>
            <person name="Han C."/>
            <person name="Tapia R."/>
            <person name="Gilna P."/>
            <person name="Schmutz J."/>
            <person name="Larimer F."/>
            <person name="Land M."/>
            <person name="Hauser L."/>
            <person name="Kyrpides N."/>
            <person name="Mikhailova N."/>
            <person name="Janssen P.H."/>
            <person name="Kuske C.R."/>
            <person name="Richardson P."/>
        </authorList>
    </citation>
    <scope>NUCLEOTIDE SEQUENCE</scope>
    <source>
        <strain evidence="2">Ellin6076</strain>
    </source>
</reference>
<evidence type="ECO:0000259" key="1">
    <source>
        <dbReference type="SMART" id="SM00953"/>
    </source>
</evidence>
<organism evidence="2">
    <name type="scientific">Solibacter usitatus (strain Ellin6076)</name>
    <dbReference type="NCBI Taxonomy" id="234267"/>
    <lineage>
        <taxon>Bacteria</taxon>
        <taxon>Pseudomonadati</taxon>
        <taxon>Acidobacteriota</taxon>
        <taxon>Terriglobia</taxon>
        <taxon>Bryobacterales</taxon>
        <taxon>Solibacteraceae</taxon>
        <taxon>Candidatus Solibacter</taxon>
    </lineage>
</organism>
<dbReference type="KEGG" id="sus:Acid_0189"/>
<evidence type="ECO:0000313" key="2">
    <source>
        <dbReference type="EMBL" id="ABJ81203.1"/>
    </source>
</evidence>
<dbReference type="SMART" id="SM00953">
    <property type="entry name" value="RES"/>
    <property type="match status" value="1"/>
</dbReference>
<dbReference type="STRING" id="234267.Acid_0189"/>
<gene>
    <name evidence="2" type="ordered locus">Acid_0189</name>
</gene>
<dbReference type="EMBL" id="CP000473">
    <property type="protein sequence ID" value="ABJ81203.1"/>
    <property type="molecule type" value="Genomic_DNA"/>
</dbReference>
<sequence length="172" mass="18994">MRIHLRGTNALWFGPGGGQPIHRFDDPDGGFRVCYLGTGVEVCFAETFLRNPPVRILALDDLAGRSLATVEVRRELRLVPMLGASLARLGVTAEMASGSDYDAAQMWSRAVWEHGDEVDGIFYRSRHDDSTLCVAVYDRAKDGLAIIGDECLTDEPVRLARILRRYGVGLTN</sequence>
<dbReference type="AlphaFoldDB" id="Q02CL3"/>